<reference evidence="1 2" key="1">
    <citation type="journal article" date="2015" name="Nature">
        <title>rRNA introns, odd ribosomes, and small enigmatic genomes across a large radiation of phyla.</title>
        <authorList>
            <person name="Brown C.T."/>
            <person name="Hug L.A."/>
            <person name="Thomas B.C."/>
            <person name="Sharon I."/>
            <person name="Castelle C.J."/>
            <person name="Singh A."/>
            <person name="Wilkins M.J."/>
            <person name="Williams K.H."/>
            <person name="Banfield J.F."/>
        </authorList>
    </citation>
    <scope>NUCLEOTIDE SEQUENCE [LARGE SCALE GENOMIC DNA]</scope>
</reference>
<dbReference type="EMBL" id="LBWA01000002">
    <property type="protein sequence ID" value="KKQ98653.1"/>
    <property type="molecule type" value="Genomic_DNA"/>
</dbReference>
<evidence type="ECO:0000313" key="2">
    <source>
        <dbReference type="Proteomes" id="UP000034325"/>
    </source>
</evidence>
<organism evidence="1 2">
    <name type="scientific">Candidatus Woesebacteria bacterium GW2011_GWA1_39_12</name>
    <dbReference type="NCBI Taxonomy" id="1618549"/>
    <lineage>
        <taxon>Bacteria</taxon>
        <taxon>Candidatus Woeseibacteriota</taxon>
    </lineage>
</organism>
<proteinExistence type="predicted"/>
<protein>
    <recommendedName>
        <fullName evidence="3">Aminoglycoside phosphotransferase domain-containing protein</fullName>
    </recommendedName>
</protein>
<gene>
    <name evidence="1" type="ORF">UT23_C0002G0153</name>
</gene>
<evidence type="ECO:0000313" key="1">
    <source>
        <dbReference type="EMBL" id="KKQ98653.1"/>
    </source>
</evidence>
<sequence>MNNLSTKRRFLFLFDNMSQKIAHKLVTKLTSSDRLQLLSVHSGSSNSKVYIYGDTQKEVFYAVKCVKDPRLSLFDEYARYLTLSKYYKNLPEVLNVQKVGNYEIMISNAYGTETLHRLICSKPKTCSKCLSIWSDVVFSLVDVWEQTKHNYLSEESPRPYKPRLERITKGVKEIKISDNIKLENYFNLPLKINGVIYPSLEECFSRLERVDAPSFGVLCHGDPQPSNVVVSGNGWYLVDWEWSGFHNDWRQMLSHMYGWWSYRYFSAETLGEMKIEFGRIIINHNYGFNNEIQNYQKVAVEVFTRMNGTWKDIQDINKYLGLLYFGEIRFLDYWNKQKLMPAIIAEAVKTTFGNAGQPFQYIDKSYHTYV</sequence>
<accession>A0A0G0M397</accession>
<dbReference type="Gene3D" id="3.90.1200.10">
    <property type="match status" value="1"/>
</dbReference>
<dbReference type="AlphaFoldDB" id="A0A0G0M397"/>
<comment type="caution">
    <text evidence="1">The sequence shown here is derived from an EMBL/GenBank/DDBJ whole genome shotgun (WGS) entry which is preliminary data.</text>
</comment>
<dbReference type="InterPro" id="IPR011009">
    <property type="entry name" value="Kinase-like_dom_sf"/>
</dbReference>
<dbReference type="SUPFAM" id="SSF56112">
    <property type="entry name" value="Protein kinase-like (PK-like)"/>
    <property type="match status" value="1"/>
</dbReference>
<evidence type="ECO:0008006" key="3">
    <source>
        <dbReference type="Google" id="ProtNLM"/>
    </source>
</evidence>
<name>A0A0G0M397_9BACT</name>
<dbReference type="Proteomes" id="UP000034325">
    <property type="component" value="Unassembled WGS sequence"/>
</dbReference>